<evidence type="ECO:0000256" key="1">
    <source>
        <dbReference type="SAM" id="MobiDB-lite"/>
    </source>
</evidence>
<name>A0A9D2RMS4_9MICO</name>
<feature type="region of interest" description="Disordered" evidence="1">
    <location>
        <begin position="1"/>
        <end position="23"/>
    </location>
</feature>
<evidence type="ECO:0000313" key="3">
    <source>
        <dbReference type="Proteomes" id="UP000823823"/>
    </source>
</evidence>
<reference evidence="2" key="1">
    <citation type="journal article" date="2021" name="PeerJ">
        <title>Extensive microbial diversity within the chicken gut microbiome revealed by metagenomics and culture.</title>
        <authorList>
            <person name="Gilroy R."/>
            <person name="Ravi A."/>
            <person name="Getino M."/>
            <person name="Pursley I."/>
            <person name="Horton D.L."/>
            <person name="Alikhan N.F."/>
            <person name="Baker D."/>
            <person name="Gharbi K."/>
            <person name="Hall N."/>
            <person name="Watson M."/>
            <person name="Adriaenssens E.M."/>
            <person name="Foster-Nyarko E."/>
            <person name="Jarju S."/>
            <person name="Secka A."/>
            <person name="Antonio M."/>
            <person name="Oren A."/>
            <person name="Chaudhuri R.R."/>
            <person name="La Ragione R."/>
            <person name="Hildebrand F."/>
            <person name="Pallen M.J."/>
        </authorList>
    </citation>
    <scope>NUCLEOTIDE SEQUENCE</scope>
    <source>
        <strain evidence="2">ChiHjej13B12-24818</strain>
    </source>
</reference>
<protein>
    <submittedName>
        <fullName evidence="2">DUF4185 domain-containing protein</fullName>
    </submittedName>
</protein>
<organism evidence="2 3">
    <name type="scientific">Candidatus Brachybacterium merdavium</name>
    <dbReference type="NCBI Taxonomy" id="2838513"/>
    <lineage>
        <taxon>Bacteria</taxon>
        <taxon>Bacillati</taxon>
        <taxon>Actinomycetota</taxon>
        <taxon>Actinomycetes</taxon>
        <taxon>Micrococcales</taxon>
        <taxon>Dermabacteraceae</taxon>
        <taxon>Brachybacterium</taxon>
    </lineage>
</organism>
<evidence type="ECO:0000313" key="2">
    <source>
        <dbReference type="EMBL" id="HJB09380.1"/>
    </source>
</evidence>
<proteinExistence type="predicted"/>
<gene>
    <name evidence="2" type="ORF">H9786_02435</name>
</gene>
<comment type="caution">
    <text evidence="2">The sequence shown here is derived from an EMBL/GenBank/DDBJ whole genome shotgun (WGS) entry which is preliminary data.</text>
</comment>
<sequence>MTTRSSPAGRRHRYPPGPAVAAPAITRMGEITNPEITGQWGAGATDLGIPIIDPDGRMLTVFGETFDGDAVVQGAA</sequence>
<accession>A0A9D2RMS4</accession>
<dbReference type="AlphaFoldDB" id="A0A9D2RMS4"/>
<dbReference type="EMBL" id="DWZH01000018">
    <property type="protein sequence ID" value="HJB09380.1"/>
    <property type="molecule type" value="Genomic_DNA"/>
</dbReference>
<reference evidence="2" key="2">
    <citation type="submission" date="2021-04" db="EMBL/GenBank/DDBJ databases">
        <authorList>
            <person name="Gilroy R."/>
        </authorList>
    </citation>
    <scope>NUCLEOTIDE SEQUENCE</scope>
    <source>
        <strain evidence="2">ChiHjej13B12-24818</strain>
    </source>
</reference>
<dbReference type="Proteomes" id="UP000823823">
    <property type="component" value="Unassembled WGS sequence"/>
</dbReference>